<dbReference type="PANTHER" id="PTHR43566">
    <property type="entry name" value="CONSERVED PROTEIN"/>
    <property type="match status" value="1"/>
</dbReference>
<proteinExistence type="predicted"/>
<accession>A0A1D9NYN6</accession>
<dbReference type="Pfam" id="PF13635">
    <property type="entry name" value="DUF4143"/>
    <property type="match status" value="1"/>
</dbReference>
<organism evidence="2 3">
    <name type="scientific">Butyrivibrio hungatei</name>
    <dbReference type="NCBI Taxonomy" id="185008"/>
    <lineage>
        <taxon>Bacteria</taxon>
        <taxon>Bacillati</taxon>
        <taxon>Bacillota</taxon>
        <taxon>Clostridia</taxon>
        <taxon>Lachnospirales</taxon>
        <taxon>Lachnospiraceae</taxon>
        <taxon>Butyrivibrio</taxon>
    </lineage>
</organism>
<dbReference type="Proteomes" id="UP000179284">
    <property type="component" value="Chromosome I"/>
</dbReference>
<evidence type="ECO:0000313" key="3">
    <source>
        <dbReference type="Proteomes" id="UP000179284"/>
    </source>
</evidence>
<gene>
    <name evidence="2" type="ORF">bhn_I0325</name>
</gene>
<dbReference type="AlphaFoldDB" id="A0A1D9NYN6"/>
<evidence type="ECO:0000259" key="1">
    <source>
        <dbReference type="Pfam" id="PF13635"/>
    </source>
</evidence>
<dbReference type="OrthoDB" id="9801684at2"/>
<reference evidence="3" key="1">
    <citation type="submission" date="2016-10" db="EMBL/GenBank/DDBJ databases">
        <title>The complete genome sequence of the rumen bacterium Butyrivibrio hungatei MB2003.</title>
        <authorList>
            <person name="Palevich N."/>
            <person name="Kelly W.J."/>
            <person name="Leahy S.C."/>
            <person name="Altermann E."/>
            <person name="Rakonjac J."/>
            <person name="Attwood G.T."/>
        </authorList>
    </citation>
    <scope>NUCLEOTIDE SEQUENCE [LARGE SCALE GENOMIC DNA]</scope>
    <source>
        <strain evidence="3">MB2003</strain>
    </source>
</reference>
<feature type="domain" description="DUF4143" evidence="1">
    <location>
        <begin position="101"/>
        <end position="262"/>
    </location>
</feature>
<dbReference type="KEGG" id="bhu:bhn_I0325"/>
<dbReference type="InterPro" id="IPR025420">
    <property type="entry name" value="DUF4143"/>
</dbReference>
<dbReference type="EMBL" id="CP017831">
    <property type="protein sequence ID" value="AOZ95359.1"/>
    <property type="molecule type" value="Genomic_DNA"/>
</dbReference>
<dbReference type="PANTHER" id="PTHR43566:SF2">
    <property type="entry name" value="DUF4143 DOMAIN-CONTAINING PROTEIN"/>
    <property type="match status" value="1"/>
</dbReference>
<name>A0A1D9NYN6_9FIRM</name>
<keyword evidence="3" id="KW-1185">Reference proteome</keyword>
<evidence type="ECO:0000313" key="2">
    <source>
        <dbReference type="EMBL" id="AOZ95359.1"/>
    </source>
</evidence>
<protein>
    <submittedName>
        <fullName evidence="2">ATPase AAA family</fullName>
    </submittedName>
</protein>
<sequence length="312" mass="36045">MYILTGSNRFEMQQGISDSLAGRCGVIEMASFSQVEKYDVPGNLFEPDIKVLLKREHDNTLTYRTRAEIFEDIFNGGMPDVVLNNSSRDIYFRAYVDTYIEKDVKKLISEDNETTFRNFISLVALRTSSELHYDRLAGDVGIDVRTCKRWISILETAGIIYLMHPYMPNISNRIIRAPKIYFMDTGLCAYLCKWPTAKMLEDGVMGGAFFETYVVSELVKNFYAYNKDPKEVLFYYRDKDNKEVDLLYVMGNSIYPIEIKKSISPGRKASKHFKVLEKYKMDVEPGLIIDSCEKISPLNESAYFYPVFRLGE</sequence>